<reference evidence="1" key="1">
    <citation type="submission" date="2014-09" db="EMBL/GenBank/DDBJ databases">
        <authorList>
            <person name="Magalhaes I.L.F."/>
            <person name="Oliveira U."/>
            <person name="Santos F.R."/>
            <person name="Vidigal T.H.D.A."/>
            <person name="Brescovit A.D."/>
            <person name="Santos A.J."/>
        </authorList>
    </citation>
    <scope>NUCLEOTIDE SEQUENCE</scope>
    <source>
        <tissue evidence="1">Shoot tissue taken approximately 20 cm above the soil surface</tissue>
    </source>
</reference>
<dbReference type="EMBL" id="GBRH01182941">
    <property type="protein sequence ID" value="JAE14955.1"/>
    <property type="molecule type" value="Transcribed_RNA"/>
</dbReference>
<reference evidence="1" key="2">
    <citation type="journal article" date="2015" name="Data Brief">
        <title>Shoot transcriptome of the giant reed, Arundo donax.</title>
        <authorList>
            <person name="Barrero R.A."/>
            <person name="Guerrero F.D."/>
            <person name="Moolhuijzen P."/>
            <person name="Goolsby J.A."/>
            <person name="Tidwell J."/>
            <person name="Bellgard S.E."/>
            <person name="Bellgard M.I."/>
        </authorList>
    </citation>
    <scope>NUCLEOTIDE SEQUENCE</scope>
    <source>
        <tissue evidence="1">Shoot tissue taken approximately 20 cm above the soil surface</tissue>
    </source>
</reference>
<evidence type="ECO:0000313" key="1">
    <source>
        <dbReference type="EMBL" id="JAE14955.1"/>
    </source>
</evidence>
<organism evidence="1">
    <name type="scientific">Arundo donax</name>
    <name type="common">Giant reed</name>
    <name type="synonym">Donax arundinaceus</name>
    <dbReference type="NCBI Taxonomy" id="35708"/>
    <lineage>
        <taxon>Eukaryota</taxon>
        <taxon>Viridiplantae</taxon>
        <taxon>Streptophyta</taxon>
        <taxon>Embryophyta</taxon>
        <taxon>Tracheophyta</taxon>
        <taxon>Spermatophyta</taxon>
        <taxon>Magnoliopsida</taxon>
        <taxon>Liliopsida</taxon>
        <taxon>Poales</taxon>
        <taxon>Poaceae</taxon>
        <taxon>PACMAD clade</taxon>
        <taxon>Arundinoideae</taxon>
        <taxon>Arundineae</taxon>
        <taxon>Arundo</taxon>
    </lineage>
</organism>
<accession>A0A0A9FQ65</accession>
<proteinExistence type="predicted"/>
<sequence>MVCTRQHQTVG</sequence>
<name>A0A0A9FQ65_ARUDO</name>
<protein>
    <submittedName>
        <fullName evidence="1">Uncharacterized protein</fullName>
    </submittedName>
</protein>